<keyword evidence="13" id="KW-1185">Reference proteome</keyword>
<dbReference type="RefSeq" id="WP_261594985.1">
    <property type="nucleotide sequence ID" value="NZ_CAMAPC010000013.1"/>
</dbReference>
<dbReference type="InterPro" id="IPR017853">
    <property type="entry name" value="GH"/>
</dbReference>
<evidence type="ECO:0000313" key="13">
    <source>
        <dbReference type="Proteomes" id="UP001152467"/>
    </source>
</evidence>
<evidence type="ECO:0000256" key="5">
    <source>
        <dbReference type="ARBA" id="ARBA00022676"/>
    </source>
</evidence>
<comment type="caution">
    <text evidence="11">The sequence shown here is derived from an EMBL/GenBank/DDBJ whole genome shotgun (WGS) entry which is preliminary data.</text>
</comment>
<dbReference type="PANTHER" id="PTHR32438">
    <property type="entry name" value="4-ALPHA-GLUCANOTRANSFERASE DPE1, CHLOROPLASTIC/AMYLOPLASTIC"/>
    <property type="match status" value="1"/>
</dbReference>
<evidence type="ECO:0000256" key="10">
    <source>
        <dbReference type="RuleBase" id="RU361207"/>
    </source>
</evidence>
<dbReference type="GO" id="GO:0005975">
    <property type="term" value="P:carbohydrate metabolic process"/>
    <property type="evidence" value="ECO:0007669"/>
    <property type="project" value="InterPro"/>
</dbReference>
<dbReference type="SUPFAM" id="SSF51445">
    <property type="entry name" value="(Trans)glycosidases"/>
    <property type="match status" value="1"/>
</dbReference>
<evidence type="ECO:0000313" key="12">
    <source>
        <dbReference type="EMBL" id="CAH9066938.1"/>
    </source>
</evidence>
<comment type="similarity">
    <text evidence="2 10">Belongs to the disproportionating enzyme family.</text>
</comment>
<evidence type="ECO:0000256" key="8">
    <source>
        <dbReference type="ARBA" id="ARBA00031423"/>
    </source>
</evidence>
<keyword evidence="7 10" id="KW-0119">Carbohydrate metabolism</keyword>
<sequence length="661" mass="76105">MQGLSQLYYLHGIGYDFIKYTGEHVVFDEQTRSQALRCCGIDTANQKQINKLNFELDIAPWLVAVGDVSIVEQKDTLFKVRMPDYQCHGIASIHIKNLNYEYQFDLSKGMIVGEFIHEDTRYVEVAYQIMGMPAGYFDAKINLPEGQYNTQIWSVPNECYKQTTHPTTGISVQLYTLYSDRNLGIGDFADLDELIIHSAQSDCDYILLNPLHLLFTNQQHRVSPYSPNHRCLLNPLYIAIDRTQEYAMSEQLQNDYQQCLVSLQAQKQQPFIDYKLISEYKYDLLTAVYTHFKHNKTQQHHDKFIAFTQQFAAQLKVFNNDECAIYWQYLAHQQLNDCQQLCIKKGMAIGLINDLAVGCSQDSLEYKINQDLYAADAHIGAPPDPWAESGQDWGLPALNPMQLSKNKYAFFKQLLRSNMASVGGLRIDHVMAIRRLWWCFNINNKAQGCYVYYPFEHLIALLKIESQLQKNMIIGEDLGVVPPEIKTAMQDANMLGNILFYFEKDQHGEFIPPTQLRHQALLMVANHDVPPFAAWWQAQDLSIKVQYKLLADNALASERAKRTAEKVKLLHWFTNAGVTHLHAQSEAREVYENLLYVLAKSTVSMLCLQLDDLDEQALPVNIPGTYLEYPNWRRRLSQSVSDIFINRSDFIKTLTQSRKGL</sequence>
<organism evidence="11 13">
    <name type="scientific">Pseudoalteromonas holothuriae</name>
    <dbReference type="NCBI Taxonomy" id="2963714"/>
    <lineage>
        <taxon>Bacteria</taxon>
        <taxon>Pseudomonadati</taxon>
        <taxon>Pseudomonadota</taxon>
        <taxon>Gammaproteobacteria</taxon>
        <taxon>Alteromonadales</taxon>
        <taxon>Pseudoalteromonadaceae</taxon>
        <taxon>Pseudoalteromonas</taxon>
    </lineage>
</organism>
<dbReference type="EMBL" id="CAMAPD010000023">
    <property type="protein sequence ID" value="CAH9066938.1"/>
    <property type="molecule type" value="Genomic_DNA"/>
</dbReference>
<gene>
    <name evidence="11" type="ORF">PSECIP111854_02996</name>
    <name evidence="12" type="ORF">PSECIP111951_03675</name>
</gene>
<evidence type="ECO:0000256" key="4">
    <source>
        <dbReference type="ARBA" id="ARBA00020295"/>
    </source>
</evidence>
<dbReference type="GO" id="GO:0004134">
    <property type="term" value="F:4-alpha-glucanotransferase activity"/>
    <property type="evidence" value="ECO:0007669"/>
    <property type="project" value="UniProtKB-EC"/>
</dbReference>
<dbReference type="PANTHER" id="PTHR32438:SF5">
    <property type="entry name" value="4-ALPHA-GLUCANOTRANSFERASE DPE1, CHLOROPLASTIC_AMYLOPLASTIC"/>
    <property type="match status" value="1"/>
</dbReference>
<evidence type="ECO:0000256" key="3">
    <source>
        <dbReference type="ARBA" id="ARBA00012560"/>
    </source>
</evidence>
<comment type="catalytic activity">
    <reaction evidence="1 10">
        <text>Transfers a segment of a (1-&gt;4)-alpha-D-glucan to a new position in an acceptor, which may be glucose or a (1-&gt;4)-alpha-D-glucan.</text>
        <dbReference type="EC" id="2.4.1.25"/>
    </reaction>
</comment>
<dbReference type="Pfam" id="PF02446">
    <property type="entry name" value="Glyco_hydro_77"/>
    <property type="match status" value="2"/>
</dbReference>
<evidence type="ECO:0000313" key="11">
    <source>
        <dbReference type="EMBL" id="CAH9062358.1"/>
    </source>
</evidence>
<accession>A0A9W4R1D6</accession>
<keyword evidence="6 10" id="KW-0808">Transferase</keyword>
<dbReference type="AlphaFoldDB" id="A0A9W4R1D6"/>
<dbReference type="EMBL" id="CAMAPC010000013">
    <property type="protein sequence ID" value="CAH9062358.1"/>
    <property type="molecule type" value="Genomic_DNA"/>
</dbReference>
<evidence type="ECO:0000256" key="9">
    <source>
        <dbReference type="ARBA" id="ARBA00031501"/>
    </source>
</evidence>
<dbReference type="NCBIfam" id="TIGR00217">
    <property type="entry name" value="malQ"/>
    <property type="match status" value="1"/>
</dbReference>
<proteinExistence type="inferred from homology"/>
<dbReference type="Proteomes" id="UP001152485">
    <property type="component" value="Unassembled WGS sequence"/>
</dbReference>
<evidence type="ECO:0000256" key="2">
    <source>
        <dbReference type="ARBA" id="ARBA00005684"/>
    </source>
</evidence>
<evidence type="ECO:0000313" key="14">
    <source>
        <dbReference type="Proteomes" id="UP001152485"/>
    </source>
</evidence>
<dbReference type="Gene3D" id="3.20.20.80">
    <property type="entry name" value="Glycosidases"/>
    <property type="match status" value="2"/>
</dbReference>
<reference evidence="11 14" key="1">
    <citation type="submission" date="2022-07" db="EMBL/GenBank/DDBJ databases">
        <authorList>
            <person name="Criscuolo A."/>
        </authorList>
    </citation>
    <scope>NUCLEOTIDE SEQUENCE</scope>
    <source>
        <strain evidence="14">CIP 111951</strain>
        <strain evidence="11">CIP111854</strain>
        <strain evidence="12">CIP111951</strain>
    </source>
</reference>
<dbReference type="InterPro" id="IPR003385">
    <property type="entry name" value="Glyco_hydro_77"/>
</dbReference>
<name>A0A9W4R1D6_9GAMM</name>
<dbReference type="EC" id="2.4.1.25" evidence="3 10"/>
<evidence type="ECO:0000256" key="1">
    <source>
        <dbReference type="ARBA" id="ARBA00000439"/>
    </source>
</evidence>
<protein>
    <recommendedName>
        <fullName evidence="4 10">4-alpha-glucanotransferase</fullName>
        <ecNumber evidence="3 10">2.4.1.25</ecNumber>
    </recommendedName>
    <alternativeName>
        <fullName evidence="8 10">Amylomaltase</fullName>
    </alternativeName>
    <alternativeName>
        <fullName evidence="9 10">Disproportionating enzyme</fullName>
    </alternativeName>
</protein>
<dbReference type="Proteomes" id="UP001152467">
    <property type="component" value="Unassembled WGS sequence"/>
</dbReference>
<keyword evidence="5 10" id="KW-0328">Glycosyltransferase</keyword>
<evidence type="ECO:0000256" key="6">
    <source>
        <dbReference type="ARBA" id="ARBA00022679"/>
    </source>
</evidence>
<evidence type="ECO:0000256" key="7">
    <source>
        <dbReference type="ARBA" id="ARBA00023277"/>
    </source>
</evidence>